<keyword evidence="2" id="KW-1133">Transmembrane helix</keyword>
<dbReference type="AlphaFoldDB" id="A0A485LYK4"/>
<keyword evidence="2" id="KW-0812">Transmembrane</keyword>
<dbReference type="InterPro" id="IPR025202">
    <property type="entry name" value="PLD-like_dom"/>
</dbReference>
<protein>
    <submittedName>
        <fullName evidence="4">Putative cardiolipin synthase YwiE</fullName>
        <ecNumber evidence="4">2.7.8.-</ecNumber>
    </submittedName>
</protein>
<organism evidence="4">
    <name type="scientific">anaerobic digester metagenome</name>
    <dbReference type="NCBI Taxonomy" id="1263854"/>
    <lineage>
        <taxon>unclassified sequences</taxon>
        <taxon>metagenomes</taxon>
        <taxon>ecological metagenomes</taxon>
    </lineage>
</organism>
<keyword evidence="4" id="KW-0808">Transferase</keyword>
<accession>A0A485LYK4</accession>
<dbReference type="CDD" id="cd09159">
    <property type="entry name" value="PLDc_ybhO_like_2"/>
    <property type="match status" value="1"/>
</dbReference>
<dbReference type="GO" id="GO:0032049">
    <property type="term" value="P:cardiolipin biosynthetic process"/>
    <property type="evidence" value="ECO:0007669"/>
    <property type="project" value="UniProtKB-ARBA"/>
</dbReference>
<dbReference type="GO" id="GO:0030572">
    <property type="term" value="F:phosphatidyltransferase activity"/>
    <property type="evidence" value="ECO:0007669"/>
    <property type="project" value="UniProtKB-ARBA"/>
</dbReference>
<dbReference type="Pfam" id="PF13091">
    <property type="entry name" value="PLDc_2"/>
    <property type="match status" value="2"/>
</dbReference>
<reference evidence="4" key="1">
    <citation type="submission" date="2019-03" db="EMBL/GenBank/DDBJ databases">
        <authorList>
            <person name="Hao L."/>
        </authorList>
    </citation>
    <scope>NUCLEOTIDE SEQUENCE</scope>
</reference>
<feature type="domain" description="PLD phosphodiesterase" evidence="3">
    <location>
        <begin position="311"/>
        <end position="338"/>
    </location>
</feature>
<dbReference type="PANTHER" id="PTHR21248:SF22">
    <property type="entry name" value="PHOSPHOLIPASE D"/>
    <property type="match status" value="1"/>
</dbReference>
<sequence length="503" mass="56063">MKRHPYQQPSRETNPTIRLLAEQAFSRAAGAPHAERNSVRILKDAGENYPAWIEAMQSARQSIHFENYIISDDEVGRRFADIMIDRAKDGVRVRVIYDWLGCLGKSSGSYWRRLREAGVEVRCFNPPRLYQPFGWLNRDHRKMIAVDGRIGFVTGLCVSSVWEGDPGRSIEPWRDTGIMITGPAVADIEQAFADVWATMGPPLPPDEVPDRSAIHPAGDVTLRVVASAPYTTGLFRLDQLIASVARESLWLTDAYFVGVAPYIQALASAARDGVDVRLLVPGTTDIPFLRAISRAGYQPLLEAGVRIFEWNGQMLHAKTAVADGRWARIGSTNLNISSWLGNYELDVAVEDASFARSMEEMYLEDLSRSTEIVLDRRRAACPVSRRTRARHSMQARPRGSMSRAGIGVMRMGNVVGAAISNRRTLEPAEARLMFGAGVFLLALAITAVCWPQWLAIPFAVVSSWLAITLLLRALNITFQNRRRRTRRGGRTSEPPDSDCEEGR</sequence>
<evidence type="ECO:0000256" key="2">
    <source>
        <dbReference type="SAM" id="Phobius"/>
    </source>
</evidence>
<dbReference type="InterPro" id="IPR001736">
    <property type="entry name" value="PLipase_D/transphosphatidylase"/>
</dbReference>
<dbReference type="EC" id="2.7.8.-" evidence="4"/>
<dbReference type="Gene3D" id="3.30.870.10">
    <property type="entry name" value="Endonuclease Chain A"/>
    <property type="match status" value="2"/>
</dbReference>
<feature type="transmembrane region" description="Helical" evidence="2">
    <location>
        <begin position="432"/>
        <end position="453"/>
    </location>
</feature>
<evidence type="ECO:0000313" key="4">
    <source>
        <dbReference type="EMBL" id="VFU13968.1"/>
    </source>
</evidence>
<keyword evidence="2" id="KW-0472">Membrane</keyword>
<dbReference type="SUPFAM" id="SSF56024">
    <property type="entry name" value="Phospholipase D/nuclease"/>
    <property type="match status" value="2"/>
</dbReference>
<evidence type="ECO:0000259" key="3">
    <source>
        <dbReference type="PROSITE" id="PS50035"/>
    </source>
</evidence>
<dbReference type="PROSITE" id="PS50035">
    <property type="entry name" value="PLD"/>
    <property type="match status" value="1"/>
</dbReference>
<feature type="transmembrane region" description="Helical" evidence="2">
    <location>
        <begin position="459"/>
        <end position="478"/>
    </location>
</feature>
<name>A0A485LYK4_9ZZZZ</name>
<feature type="region of interest" description="Disordered" evidence="1">
    <location>
        <begin position="482"/>
        <end position="503"/>
    </location>
</feature>
<proteinExistence type="predicted"/>
<gene>
    <name evidence="4" type="primary">ywiE</name>
    <name evidence="4" type="ORF">SCFA_230009</name>
</gene>
<dbReference type="PANTHER" id="PTHR21248">
    <property type="entry name" value="CARDIOLIPIN SYNTHASE"/>
    <property type="match status" value="1"/>
</dbReference>
<dbReference type="CDD" id="cd09110">
    <property type="entry name" value="PLDc_CLS_1"/>
    <property type="match status" value="1"/>
</dbReference>
<evidence type="ECO:0000256" key="1">
    <source>
        <dbReference type="SAM" id="MobiDB-lite"/>
    </source>
</evidence>
<dbReference type="EMBL" id="CAADRM010000085">
    <property type="protein sequence ID" value="VFU13968.1"/>
    <property type="molecule type" value="Genomic_DNA"/>
</dbReference>